<accession>A0A2P7QKT1</accession>
<keyword evidence="17" id="KW-1185">Reference proteome</keyword>
<keyword evidence="16" id="KW-0675">Receptor</keyword>
<dbReference type="PANTHER" id="PTHR30069">
    <property type="entry name" value="TONB-DEPENDENT OUTER MEMBRANE RECEPTOR"/>
    <property type="match status" value="1"/>
</dbReference>
<dbReference type="InterPro" id="IPR039426">
    <property type="entry name" value="TonB-dep_rcpt-like"/>
</dbReference>
<dbReference type="AlphaFoldDB" id="A0A2P7QKT1"/>
<dbReference type="PROSITE" id="PS52016">
    <property type="entry name" value="TONB_DEPENDENT_REC_3"/>
    <property type="match status" value="1"/>
</dbReference>
<evidence type="ECO:0000256" key="9">
    <source>
        <dbReference type="ARBA" id="ARBA00023237"/>
    </source>
</evidence>
<sequence>MKLHVFVSTIAIISAPAFGADIDAAAEAAADGIVVTALRAPVAAERVAASVTVLTREEIDRTQAPIVSDILVRTPGISIVRNGGYGTSTSIRIRGADSDQSVLVVDGVKLADASSTGGGYNWANLLTGDIDRVEILRGPQSILWGSNAIGGVINVTTAAPERPLEATIDVSGGSRETAQARAAVGGRTGPLDWRIAGRTFTTAGISAISPRYGGNESDPYRNSGGTGRLGLRVSDAVSLDLRGSYGRSRVGIDSAGTVPDSPERSESEEWTGYGAANIALLDGRLANRIAFSQAEIARTNVNPTRLVRPTSFDAKGRSRRYEYQGSLTLSEQIGAVFGAEREEQNMRSASPPNSNAAYKTIRAEARIDSLYAQVNAELLRGLTVTGGVRHDDHDRFGGSTVFGIGGAWSIGDRGTRIRANYGEGFKAPTLYQLYSEYGNDALQPEKARGWEAGIEQRLLGELVTLSATWFDRTTRNLIVYSGCPTANRPPLCFTPGTTTPRAGYYANVQKSAAEGVELSGALRLGGFRADANYSWIAAEDRSGGLNDGNQLARQPRHLANGSIAYGWRPGAEASLAVRHAGGTWDTARTSATVTPFRNDAYTIVDARIELPASARVSVYARVENLFDDHYETARRYGALGRSAYAGIRARF</sequence>
<keyword evidence="5 13" id="KW-0732">Signal</keyword>
<dbReference type="OrthoDB" id="9796221at2"/>
<protein>
    <submittedName>
        <fullName evidence="16">TonB-dependent receptor</fullName>
    </submittedName>
</protein>
<dbReference type="InterPro" id="IPR037066">
    <property type="entry name" value="Plug_dom_sf"/>
</dbReference>
<dbReference type="GO" id="GO:0006811">
    <property type="term" value="P:monoatomic ion transport"/>
    <property type="evidence" value="ECO:0007669"/>
    <property type="project" value="UniProtKB-KW"/>
</dbReference>
<reference evidence="16 17" key="1">
    <citation type="submission" date="2018-03" db="EMBL/GenBank/DDBJ databases">
        <title>The draft genome of Sphingosinicella sp. GL-C-18.</title>
        <authorList>
            <person name="Liu L."/>
            <person name="Li L."/>
            <person name="Liang L."/>
            <person name="Zhang X."/>
            <person name="Wang T."/>
        </authorList>
    </citation>
    <scope>NUCLEOTIDE SEQUENCE [LARGE SCALE GENOMIC DNA]</scope>
    <source>
        <strain evidence="16 17">GL-C-18</strain>
    </source>
</reference>
<organism evidence="16 17">
    <name type="scientific">Allosphingosinicella deserti</name>
    <dbReference type="NCBI Taxonomy" id="2116704"/>
    <lineage>
        <taxon>Bacteria</taxon>
        <taxon>Pseudomonadati</taxon>
        <taxon>Pseudomonadota</taxon>
        <taxon>Alphaproteobacteria</taxon>
        <taxon>Sphingomonadales</taxon>
        <taxon>Sphingomonadaceae</taxon>
        <taxon>Allosphingosinicella</taxon>
    </lineage>
</organism>
<evidence type="ECO:0000256" key="11">
    <source>
        <dbReference type="RuleBase" id="RU003357"/>
    </source>
</evidence>
<keyword evidence="4 10" id="KW-0812">Transmembrane</keyword>
<dbReference type="PANTHER" id="PTHR30069:SF53">
    <property type="entry name" value="COLICIN I RECEPTOR-RELATED"/>
    <property type="match status" value="1"/>
</dbReference>
<gene>
    <name evidence="16" type="ORF">C7I55_17835</name>
</gene>
<dbReference type="InterPro" id="IPR000531">
    <property type="entry name" value="Beta-barrel_TonB"/>
</dbReference>
<evidence type="ECO:0000259" key="14">
    <source>
        <dbReference type="Pfam" id="PF00593"/>
    </source>
</evidence>
<keyword evidence="9 10" id="KW-0998">Cell outer membrane</keyword>
<keyword evidence="6" id="KW-0406">Ion transport</keyword>
<dbReference type="GO" id="GO:0015889">
    <property type="term" value="P:cobalamin transport"/>
    <property type="evidence" value="ECO:0007669"/>
    <property type="project" value="TreeGrafter"/>
</dbReference>
<evidence type="ECO:0000313" key="16">
    <source>
        <dbReference type="EMBL" id="PSJ38587.1"/>
    </source>
</evidence>
<keyword evidence="7 11" id="KW-0798">TonB box</keyword>
<dbReference type="SUPFAM" id="SSF56935">
    <property type="entry name" value="Porins"/>
    <property type="match status" value="1"/>
</dbReference>
<evidence type="ECO:0000256" key="5">
    <source>
        <dbReference type="ARBA" id="ARBA00022729"/>
    </source>
</evidence>
<keyword evidence="8 10" id="KW-0472">Membrane</keyword>
<comment type="subcellular location">
    <subcellularLocation>
        <location evidence="1 10">Cell outer membrane</location>
        <topology evidence="1 10">Multi-pass membrane protein</topology>
    </subcellularLocation>
</comment>
<dbReference type="Pfam" id="PF07715">
    <property type="entry name" value="Plug"/>
    <property type="match status" value="1"/>
</dbReference>
<proteinExistence type="inferred from homology"/>
<dbReference type="EMBL" id="PXYI01000006">
    <property type="protein sequence ID" value="PSJ38587.1"/>
    <property type="molecule type" value="Genomic_DNA"/>
</dbReference>
<dbReference type="Gene3D" id="2.40.170.20">
    <property type="entry name" value="TonB-dependent receptor, beta-barrel domain"/>
    <property type="match status" value="1"/>
</dbReference>
<evidence type="ECO:0000256" key="3">
    <source>
        <dbReference type="ARBA" id="ARBA00022452"/>
    </source>
</evidence>
<keyword evidence="2 10" id="KW-0813">Transport</keyword>
<dbReference type="InterPro" id="IPR036942">
    <property type="entry name" value="Beta-barrel_TonB_sf"/>
</dbReference>
<evidence type="ECO:0000256" key="10">
    <source>
        <dbReference type="PROSITE-ProRule" id="PRU01360"/>
    </source>
</evidence>
<feature type="chain" id="PRO_5015118272" evidence="13">
    <location>
        <begin position="20"/>
        <end position="651"/>
    </location>
</feature>
<keyword evidence="3 10" id="KW-1134">Transmembrane beta strand</keyword>
<dbReference type="CDD" id="cd01347">
    <property type="entry name" value="ligand_gated_channel"/>
    <property type="match status" value="1"/>
</dbReference>
<dbReference type="Proteomes" id="UP000241167">
    <property type="component" value="Unassembled WGS sequence"/>
</dbReference>
<comment type="caution">
    <text evidence="16">The sequence shown here is derived from an EMBL/GenBank/DDBJ whole genome shotgun (WGS) entry which is preliminary data.</text>
</comment>
<feature type="region of interest" description="Disordered" evidence="12">
    <location>
        <begin position="250"/>
        <end position="269"/>
    </location>
</feature>
<dbReference type="InterPro" id="IPR012910">
    <property type="entry name" value="Plug_dom"/>
</dbReference>
<evidence type="ECO:0000256" key="4">
    <source>
        <dbReference type="ARBA" id="ARBA00022692"/>
    </source>
</evidence>
<evidence type="ECO:0000259" key="15">
    <source>
        <dbReference type="Pfam" id="PF07715"/>
    </source>
</evidence>
<evidence type="ECO:0000256" key="8">
    <source>
        <dbReference type="ARBA" id="ARBA00023136"/>
    </source>
</evidence>
<evidence type="ECO:0000256" key="12">
    <source>
        <dbReference type="SAM" id="MobiDB-lite"/>
    </source>
</evidence>
<feature type="domain" description="TonB-dependent receptor-like beta-barrel" evidence="14">
    <location>
        <begin position="204"/>
        <end position="625"/>
    </location>
</feature>
<dbReference type="Pfam" id="PF00593">
    <property type="entry name" value="TonB_dep_Rec_b-barrel"/>
    <property type="match status" value="1"/>
</dbReference>
<evidence type="ECO:0000256" key="2">
    <source>
        <dbReference type="ARBA" id="ARBA00022448"/>
    </source>
</evidence>
<dbReference type="GO" id="GO:0009279">
    <property type="term" value="C:cell outer membrane"/>
    <property type="evidence" value="ECO:0007669"/>
    <property type="project" value="UniProtKB-SubCell"/>
</dbReference>
<dbReference type="Gene3D" id="2.170.130.10">
    <property type="entry name" value="TonB-dependent receptor, plug domain"/>
    <property type="match status" value="1"/>
</dbReference>
<evidence type="ECO:0000256" key="6">
    <source>
        <dbReference type="ARBA" id="ARBA00023065"/>
    </source>
</evidence>
<evidence type="ECO:0000256" key="7">
    <source>
        <dbReference type="ARBA" id="ARBA00023077"/>
    </source>
</evidence>
<name>A0A2P7QKT1_9SPHN</name>
<feature type="signal peptide" evidence="13">
    <location>
        <begin position="1"/>
        <end position="19"/>
    </location>
</feature>
<evidence type="ECO:0000256" key="1">
    <source>
        <dbReference type="ARBA" id="ARBA00004571"/>
    </source>
</evidence>
<comment type="similarity">
    <text evidence="10 11">Belongs to the TonB-dependent receptor family.</text>
</comment>
<evidence type="ECO:0000256" key="13">
    <source>
        <dbReference type="SAM" id="SignalP"/>
    </source>
</evidence>
<feature type="domain" description="TonB-dependent receptor plug" evidence="15">
    <location>
        <begin position="45"/>
        <end position="152"/>
    </location>
</feature>
<evidence type="ECO:0000313" key="17">
    <source>
        <dbReference type="Proteomes" id="UP000241167"/>
    </source>
</evidence>